<keyword evidence="11" id="KW-1185">Reference proteome</keyword>
<evidence type="ECO:0000256" key="1">
    <source>
        <dbReference type="ARBA" id="ARBA00004141"/>
    </source>
</evidence>
<feature type="transmembrane region" description="Helical" evidence="9">
    <location>
        <begin position="59"/>
        <end position="80"/>
    </location>
</feature>
<dbReference type="InterPro" id="IPR000276">
    <property type="entry name" value="GPCR_Rhodpsn"/>
</dbReference>
<evidence type="ECO:0000256" key="9">
    <source>
        <dbReference type="SAM" id="Phobius"/>
    </source>
</evidence>
<evidence type="ECO:0000256" key="3">
    <source>
        <dbReference type="ARBA" id="ARBA00022989"/>
    </source>
</evidence>
<feature type="transmembrane region" description="Helical" evidence="9">
    <location>
        <begin position="163"/>
        <end position="187"/>
    </location>
</feature>
<keyword evidence="5 9" id="KW-0472">Membrane</keyword>
<feature type="domain" description="G-protein coupled receptors family 1 profile" evidence="10">
    <location>
        <begin position="1"/>
        <end position="188"/>
    </location>
</feature>
<feature type="transmembrane region" description="Helical" evidence="9">
    <location>
        <begin position="129"/>
        <end position="151"/>
    </location>
</feature>
<dbReference type="GeneID" id="101858642"/>
<reference evidence="12" key="1">
    <citation type="submission" date="2025-08" db="UniProtKB">
        <authorList>
            <consortium name="RefSeq"/>
        </authorList>
    </citation>
    <scope>IDENTIFICATION</scope>
</reference>
<keyword evidence="2 9" id="KW-0812">Transmembrane</keyword>
<keyword evidence="6" id="KW-0675">Receptor</keyword>
<dbReference type="Proteomes" id="UP000694888">
    <property type="component" value="Unplaced"/>
</dbReference>
<keyword evidence="3 9" id="KW-1133">Transmembrane helix</keyword>
<evidence type="ECO:0000256" key="5">
    <source>
        <dbReference type="ARBA" id="ARBA00023136"/>
    </source>
</evidence>
<organism evidence="11 12">
    <name type="scientific">Aplysia californica</name>
    <name type="common">California sea hare</name>
    <dbReference type="NCBI Taxonomy" id="6500"/>
    <lineage>
        <taxon>Eukaryota</taxon>
        <taxon>Metazoa</taxon>
        <taxon>Spiralia</taxon>
        <taxon>Lophotrochozoa</taxon>
        <taxon>Mollusca</taxon>
        <taxon>Gastropoda</taxon>
        <taxon>Heterobranchia</taxon>
        <taxon>Euthyneura</taxon>
        <taxon>Tectipleura</taxon>
        <taxon>Aplysiida</taxon>
        <taxon>Aplysioidea</taxon>
        <taxon>Aplysiidae</taxon>
        <taxon>Aplysia</taxon>
    </lineage>
</organism>
<dbReference type="PANTHER" id="PTHR45695:SF9">
    <property type="entry name" value="LEUCOKININ RECEPTOR"/>
    <property type="match status" value="1"/>
</dbReference>
<name>A0ABM0JUM9_APLCA</name>
<evidence type="ECO:0000256" key="6">
    <source>
        <dbReference type="ARBA" id="ARBA00023170"/>
    </source>
</evidence>
<gene>
    <name evidence="12" type="primary">LOC101858642</name>
</gene>
<dbReference type="InterPro" id="IPR017452">
    <property type="entry name" value="GPCR_Rhodpsn_7TM"/>
</dbReference>
<evidence type="ECO:0000256" key="8">
    <source>
        <dbReference type="SAM" id="MobiDB-lite"/>
    </source>
</evidence>
<evidence type="ECO:0000259" key="10">
    <source>
        <dbReference type="PROSITE" id="PS50262"/>
    </source>
</evidence>
<dbReference type="Gene3D" id="1.20.1070.10">
    <property type="entry name" value="Rhodopsin 7-helix transmembrane proteins"/>
    <property type="match status" value="1"/>
</dbReference>
<evidence type="ECO:0000256" key="2">
    <source>
        <dbReference type="ARBA" id="ARBA00022692"/>
    </source>
</evidence>
<evidence type="ECO:0000256" key="7">
    <source>
        <dbReference type="ARBA" id="ARBA00023224"/>
    </source>
</evidence>
<protein>
    <submittedName>
        <fullName evidence="12">Uncharacterized protein LOC101858642</fullName>
    </submittedName>
</protein>
<evidence type="ECO:0000256" key="4">
    <source>
        <dbReference type="ARBA" id="ARBA00023040"/>
    </source>
</evidence>
<feature type="compositionally biased region" description="Basic and acidic residues" evidence="8">
    <location>
        <begin position="89"/>
        <end position="103"/>
    </location>
</feature>
<sequence length="210" mass="24035">MSIGVTCVFLVFPASYIPVFIVHKIDWRFDPVNNQTRLMAAFTSDREHVRAVSYYINDVVLPTVCILVVLACTLITNASLRSSARWKREKMGSSRTVKDDNKNSNKTKTKIASSVSNAAGRENRVARMVLLISAMFVVCFSPFVLLLYVRFVYPEIGMWEEQHNLYICLYGIVFTLEMANSILNVFVYYGMSTRYRETCLQIFCSSRSNK</sequence>
<comment type="subcellular location">
    <subcellularLocation>
        <location evidence="1">Membrane</location>
        <topology evidence="1">Multi-pass membrane protein</topology>
    </subcellularLocation>
</comment>
<evidence type="ECO:0000313" key="11">
    <source>
        <dbReference type="Proteomes" id="UP000694888"/>
    </source>
</evidence>
<evidence type="ECO:0000313" key="12">
    <source>
        <dbReference type="RefSeq" id="XP_005101898.1"/>
    </source>
</evidence>
<feature type="region of interest" description="Disordered" evidence="8">
    <location>
        <begin position="89"/>
        <end position="114"/>
    </location>
</feature>
<keyword evidence="7" id="KW-0807">Transducer</keyword>
<dbReference type="RefSeq" id="XP_005101898.1">
    <property type="nucleotide sequence ID" value="XM_005101841.1"/>
</dbReference>
<accession>A0ABM0JUM9</accession>
<dbReference type="PRINTS" id="PR00237">
    <property type="entry name" value="GPCRRHODOPSN"/>
</dbReference>
<keyword evidence="4" id="KW-0297">G-protein coupled receptor</keyword>
<proteinExistence type="predicted"/>
<dbReference type="InterPro" id="IPR019427">
    <property type="entry name" value="7TM_GPCR_serpentine_rcpt_Srw"/>
</dbReference>
<dbReference type="PROSITE" id="PS50262">
    <property type="entry name" value="G_PROTEIN_RECEP_F1_2"/>
    <property type="match status" value="1"/>
</dbReference>
<dbReference type="PANTHER" id="PTHR45695">
    <property type="entry name" value="LEUCOKININ RECEPTOR-RELATED"/>
    <property type="match status" value="1"/>
</dbReference>
<dbReference type="SUPFAM" id="SSF81321">
    <property type="entry name" value="Family A G protein-coupled receptor-like"/>
    <property type="match status" value="1"/>
</dbReference>
<dbReference type="Pfam" id="PF10324">
    <property type="entry name" value="7TM_GPCR_Srw"/>
    <property type="match status" value="1"/>
</dbReference>